<sequence>MKKHKKIKNADQLTSLLKPELLDTPSVAFSDKLLHASITSYKISYSIKYKKEERLGKMIMFILLFFNLMMLYILNPFAMHHAVLLSLLALMVGVGFLLWVRINNSLFQAKNYIMHANLDRQ</sequence>
<evidence type="ECO:0000313" key="2">
    <source>
        <dbReference type="EMBL" id="RWU10641.1"/>
    </source>
</evidence>
<gene>
    <name evidence="2" type="ORF">DPV69_04695</name>
</gene>
<proteinExistence type="predicted"/>
<keyword evidence="1" id="KW-0472">Membrane</keyword>
<keyword evidence="1" id="KW-1133">Transmembrane helix</keyword>
<reference evidence="2 3" key="1">
    <citation type="submission" date="2018-06" db="EMBL/GenBank/DDBJ databases">
        <title>Pedobacter endophyticus sp. nov., an endophytic bacterium isolated from a leaf of Triticum aestivum.</title>
        <authorList>
            <person name="Zhang L."/>
        </authorList>
    </citation>
    <scope>NUCLEOTIDE SEQUENCE [LARGE SCALE GENOMIC DNA]</scope>
    <source>
        <strain evidence="2 3">CM134L-2</strain>
    </source>
</reference>
<organism evidence="2 3">
    <name type="scientific">Pedobacter chitinilyticus</name>
    <dbReference type="NCBI Taxonomy" id="2233776"/>
    <lineage>
        <taxon>Bacteria</taxon>
        <taxon>Pseudomonadati</taxon>
        <taxon>Bacteroidota</taxon>
        <taxon>Sphingobacteriia</taxon>
        <taxon>Sphingobacteriales</taxon>
        <taxon>Sphingobacteriaceae</taxon>
        <taxon>Pedobacter</taxon>
    </lineage>
</organism>
<dbReference type="Proteomes" id="UP000284120">
    <property type="component" value="Unassembled WGS sequence"/>
</dbReference>
<protein>
    <submittedName>
        <fullName evidence="2">Uncharacterized protein</fullName>
    </submittedName>
</protein>
<feature type="transmembrane region" description="Helical" evidence="1">
    <location>
        <begin position="80"/>
        <end position="100"/>
    </location>
</feature>
<evidence type="ECO:0000256" key="1">
    <source>
        <dbReference type="SAM" id="Phobius"/>
    </source>
</evidence>
<feature type="transmembrane region" description="Helical" evidence="1">
    <location>
        <begin position="55"/>
        <end position="74"/>
    </location>
</feature>
<dbReference type="RefSeq" id="WP_113646128.1">
    <property type="nucleotide sequence ID" value="NZ_SAYW01000001.1"/>
</dbReference>
<accession>A0A3S3SUH0</accession>
<dbReference type="AlphaFoldDB" id="A0A3S3SUH0"/>
<keyword evidence="3" id="KW-1185">Reference proteome</keyword>
<keyword evidence="1" id="KW-0812">Transmembrane</keyword>
<name>A0A3S3SUH0_9SPHI</name>
<comment type="caution">
    <text evidence="2">The sequence shown here is derived from an EMBL/GenBank/DDBJ whole genome shotgun (WGS) entry which is preliminary data.</text>
</comment>
<dbReference type="EMBL" id="SAYW01000001">
    <property type="protein sequence ID" value="RWU10641.1"/>
    <property type="molecule type" value="Genomic_DNA"/>
</dbReference>
<evidence type="ECO:0000313" key="3">
    <source>
        <dbReference type="Proteomes" id="UP000284120"/>
    </source>
</evidence>